<name>A0A1H6X3A8_9BURK</name>
<accession>A0A1H6X3A8</accession>
<protein>
    <submittedName>
        <fullName evidence="2">Uncharacterized protein</fullName>
    </submittedName>
</protein>
<feature type="compositionally biased region" description="Polar residues" evidence="1">
    <location>
        <begin position="55"/>
        <end position="73"/>
    </location>
</feature>
<reference evidence="3" key="1">
    <citation type="submission" date="2016-10" db="EMBL/GenBank/DDBJ databases">
        <authorList>
            <person name="Varghese N."/>
            <person name="Submissions S."/>
        </authorList>
    </citation>
    <scope>NUCLEOTIDE SEQUENCE [LARGE SCALE GENOMIC DNA]</scope>
    <source>
        <strain evidence="3">LMG 26031</strain>
    </source>
</reference>
<proteinExistence type="predicted"/>
<dbReference type="Proteomes" id="UP000198866">
    <property type="component" value="Unassembled WGS sequence"/>
</dbReference>
<dbReference type="EMBL" id="FNYE01000007">
    <property type="protein sequence ID" value="SEJ19530.1"/>
    <property type="molecule type" value="Genomic_DNA"/>
</dbReference>
<evidence type="ECO:0000256" key="1">
    <source>
        <dbReference type="SAM" id="MobiDB-lite"/>
    </source>
</evidence>
<sequence length="73" mass="8142">MTMRELDRYRQIQKVADGMPEPQPRRWTSRCVRSSGQLTIIAITTPGGVIHHQSTRISDSGIPASTSSQVLHL</sequence>
<evidence type="ECO:0000313" key="3">
    <source>
        <dbReference type="Proteomes" id="UP000198866"/>
    </source>
</evidence>
<keyword evidence="3" id="KW-1185">Reference proteome</keyword>
<evidence type="ECO:0000313" key="2">
    <source>
        <dbReference type="EMBL" id="SEJ19530.1"/>
    </source>
</evidence>
<organism evidence="2 3">
    <name type="scientific">Paraburkholderia diazotrophica</name>
    <dbReference type="NCBI Taxonomy" id="667676"/>
    <lineage>
        <taxon>Bacteria</taxon>
        <taxon>Pseudomonadati</taxon>
        <taxon>Pseudomonadota</taxon>
        <taxon>Betaproteobacteria</taxon>
        <taxon>Burkholderiales</taxon>
        <taxon>Burkholderiaceae</taxon>
        <taxon>Paraburkholderia</taxon>
    </lineage>
</organism>
<gene>
    <name evidence="2" type="ORF">SAMN05192539_1007225</name>
</gene>
<dbReference type="AlphaFoldDB" id="A0A1H6X3A8"/>
<feature type="region of interest" description="Disordered" evidence="1">
    <location>
        <begin position="54"/>
        <end position="73"/>
    </location>
</feature>